<proteinExistence type="predicted"/>
<evidence type="ECO:0000313" key="1">
    <source>
        <dbReference type="EMBL" id="JAH14543.1"/>
    </source>
</evidence>
<dbReference type="EMBL" id="GBXM01094034">
    <property type="protein sequence ID" value="JAH14543.1"/>
    <property type="molecule type" value="Transcribed_RNA"/>
</dbReference>
<protein>
    <submittedName>
        <fullName evidence="1">Uncharacterized protein</fullName>
    </submittedName>
</protein>
<sequence>MTVFLLFFNSREIKKINFTFLSYAFKTKSEVDREIFQIAHFVSC</sequence>
<organism evidence="1">
    <name type="scientific">Anguilla anguilla</name>
    <name type="common">European freshwater eel</name>
    <name type="synonym">Muraena anguilla</name>
    <dbReference type="NCBI Taxonomy" id="7936"/>
    <lineage>
        <taxon>Eukaryota</taxon>
        <taxon>Metazoa</taxon>
        <taxon>Chordata</taxon>
        <taxon>Craniata</taxon>
        <taxon>Vertebrata</taxon>
        <taxon>Euteleostomi</taxon>
        <taxon>Actinopterygii</taxon>
        <taxon>Neopterygii</taxon>
        <taxon>Teleostei</taxon>
        <taxon>Anguilliformes</taxon>
        <taxon>Anguillidae</taxon>
        <taxon>Anguilla</taxon>
    </lineage>
</organism>
<reference evidence="1" key="1">
    <citation type="submission" date="2014-11" db="EMBL/GenBank/DDBJ databases">
        <authorList>
            <person name="Amaro Gonzalez C."/>
        </authorList>
    </citation>
    <scope>NUCLEOTIDE SEQUENCE</scope>
</reference>
<dbReference type="AlphaFoldDB" id="A0A0E9QEJ5"/>
<accession>A0A0E9QEJ5</accession>
<reference evidence="1" key="2">
    <citation type="journal article" date="2015" name="Fish Shellfish Immunol.">
        <title>Early steps in the European eel (Anguilla anguilla)-Vibrio vulnificus interaction in the gills: Role of the RtxA13 toxin.</title>
        <authorList>
            <person name="Callol A."/>
            <person name="Pajuelo D."/>
            <person name="Ebbesson L."/>
            <person name="Teles M."/>
            <person name="MacKenzie S."/>
            <person name="Amaro C."/>
        </authorList>
    </citation>
    <scope>NUCLEOTIDE SEQUENCE</scope>
</reference>
<name>A0A0E9QEJ5_ANGAN</name>